<comment type="caution">
    <text evidence="2">The sequence shown here is derived from an EMBL/GenBank/DDBJ whole genome shotgun (WGS) entry which is preliminary data.</text>
</comment>
<dbReference type="AlphaFoldDB" id="A0A2J7R2Y5"/>
<accession>A0A2J7R2Y5</accession>
<evidence type="ECO:0000256" key="1">
    <source>
        <dbReference type="SAM" id="MobiDB-lite"/>
    </source>
</evidence>
<reference evidence="2 3" key="1">
    <citation type="submission" date="2017-12" db="EMBL/GenBank/DDBJ databases">
        <title>Hemimetabolous genomes reveal molecular basis of termite eusociality.</title>
        <authorList>
            <person name="Harrison M.C."/>
            <person name="Jongepier E."/>
            <person name="Robertson H.M."/>
            <person name="Arning N."/>
            <person name="Bitard-Feildel T."/>
            <person name="Chao H."/>
            <person name="Childers C.P."/>
            <person name="Dinh H."/>
            <person name="Doddapaneni H."/>
            <person name="Dugan S."/>
            <person name="Gowin J."/>
            <person name="Greiner C."/>
            <person name="Han Y."/>
            <person name="Hu H."/>
            <person name="Hughes D.S.T."/>
            <person name="Huylmans A.-K."/>
            <person name="Kemena C."/>
            <person name="Kremer L.P.M."/>
            <person name="Lee S.L."/>
            <person name="Lopez-Ezquerra A."/>
            <person name="Mallet L."/>
            <person name="Monroy-Kuhn J.M."/>
            <person name="Moser A."/>
            <person name="Murali S.C."/>
            <person name="Muzny D.M."/>
            <person name="Otani S."/>
            <person name="Piulachs M.-D."/>
            <person name="Poelchau M."/>
            <person name="Qu J."/>
            <person name="Schaub F."/>
            <person name="Wada-Katsumata A."/>
            <person name="Worley K.C."/>
            <person name="Xie Q."/>
            <person name="Ylla G."/>
            <person name="Poulsen M."/>
            <person name="Gibbs R.A."/>
            <person name="Schal C."/>
            <person name="Richards S."/>
            <person name="Belles X."/>
            <person name="Korb J."/>
            <person name="Bornberg-Bauer E."/>
        </authorList>
    </citation>
    <scope>NUCLEOTIDE SEQUENCE [LARGE SCALE GENOMIC DNA]</scope>
    <source>
        <tissue evidence="2">Whole body</tissue>
    </source>
</reference>
<name>A0A2J7R2Y5_9NEOP</name>
<feature type="compositionally biased region" description="Acidic residues" evidence="1">
    <location>
        <begin position="162"/>
        <end position="171"/>
    </location>
</feature>
<dbReference type="InParanoid" id="A0A2J7R2Y5"/>
<proteinExistence type="predicted"/>
<sequence length="184" mass="20246">MAVRVLLYGSEAWAVAVRDGSRLQTVHVASVWLYGSEAWTVAVRDGSRLQTAEVHFLRAAEGCTSQDGLKNEDTRKELGVELMQKCNMLQRRLEITHRNKTRANNEMPAKGDTGPVATPGYSSSGRPRIQLQWPPQGTAPVAAPGLEGRQCETGTAGGGGREEEEEEEEQQQQELDCWAIFMCS</sequence>
<dbReference type="EMBL" id="NEVH01007824">
    <property type="protein sequence ID" value="PNF35185.1"/>
    <property type="molecule type" value="Genomic_DNA"/>
</dbReference>
<evidence type="ECO:0000313" key="3">
    <source>
        <dbReference type="Proteomes" id="UP000235965"/>
    </source>
</evidence>
<protein>
    <submittedName>
        <fullName evidence="2">Uncharacterized protein</fullName>
    </submittedName>
</protein>
<evidence type="ECO:0000313" key="2">
    <source>
        <dbReference type="EMBL" id="PNF35185.1"/>
    </source>
</evidence>
<keyword evidence="3" id="KW-1185">Reference proteome</keyword>
<feature type="region of interest" description="Disordered" evidence="1">
    <location>
        <begin position="99"/>
        <end position="175"/>
    </location>
</feature>
<gene>
    <name evidence="2" type="ORF">B7P43_G07650</name>
</gene>
<dbReference type="Proteomes" id="UP000235965">
    <property type="component" value="Unassembled WGS sequence"/>
</dbReference>
<organism evidence="2 3">
    <name type="scientific">Cryptotermes secundus</name>
    <dbReference type="NCBI Taxonomy" id="105785"/>
    <lineage>
        <taxon>Eukaryota</taxon>
        <taxon>Metazoa</taxon>
        <taxon>Ecdysozoa</taxon>
        <taxon>Arthropoda</taxon>
        <taxon>Hexapoda</taxon>
        <taxon>Insecta</taxon>
        <taxon>Pterygota</taxon>
        <taxon>Neoptera</taxon>
        <taxon>Polyneoptera</taxon>
        <taxon>Dictyoptera</taxon>
        <taxon>Blattodea</taxon>
        <taxon>Blattoidea</taxon>
        <taxon>Termitoidae</taxon>
        <taxon>Kalotermitidae</taxon>
        <taxon>Cryptotermitinae</taxon>
        <taxon>Cryptotermes</taxon>
    </lineage>
</organism>